<accession>A0A7V5H3J6</accession>
<dbReference type="AlphaFoldDB" id="A0A7V5H3J6"/>
<protein>
    <submittedName>
        <fullName evidence="1">YkgJ family cysteine cluster protein</fullName>
    </submittedName>
</protein>
<dbReference type="EMBL" id="DRTD01000376">
    <property type="protein sequence ID" value="HHE55140.1"/>
    <property type="molecule type" value="Genomic_DNA"/>
</dbReference>
<name>A0A7V5H3J6_CALAY</name>
<organism evidence="1">
    <name type="scientific">Caldithrix abyssi</name>
    <dbReference type="NCBI Taxonomy" id="187145"/>
    <lineage>
        <taxon>Bacteria</taxon>
        <taxon>Pseudomonadati</taxon>
        <taxon>Calditrichota</taxon>
        <taxon>Calditrichia</taxon>
        <taxon>Calditrichales</taxon>
        <taxon>Calditrichaceae</taxon>
        <taxon>Caldithrix</taxon>
    </lineage>
</organism>
<dbReference type="Pfam" id="PF03692">
    <property type="entry name" value="CxxCxxCC"/>
    <property type="match status" value="1"/>
</dbReference>
<gene>
    <name evidence="1" type="ORF">ENL21_05110</name>
</gene>
<sequence>METPIELLKTFYEKVDQKARQLEELNKERLHCKPGCADCCLDGITVFEVEADYIKKMAPDVLKQQPHPKGKCAFLDEHDLCRIYPFRPYVCRTQGLPLRWFEYNESGLKVEYRDICPLNDTNTPLQFLDDRYFWEIGPFEQELADMQQKYKNGRMKRILLRDLFQK</sequence>
<evidence type="ECO:0000313" key="1">
    <source>
        <dbReference type="EMBL" id="HHE55140.1"/>
    </source>
</evidence>
<comment type="caution">
    <text evidence="1">The sequence shown here is derived from an EMBL/GenBank/DDBJ whole genome shotgun (WGS) entry which is preliminary data.</text>
</comment>
<dbReference type="Proteomes" id="UP000886111">
    <property type="component" value="Unassembled WGS sequence"/>
</dbReference>
<reference evidence="1" key="1">
    <citation type="journal article" date="2020" name="mSystems">
        <title>Genome- and Community-Level Interaction Insights into Carbon Utilization and Element Cycling Functions of Hydrothermarchaeota in Hydrothermal Sediment.</title>
        <authorList>
            <person name="Zhou Z."/>
            <person name="Liu Y."/>
            <person name="Xu W."/>
            <person name="Pan J."/>
            <person name="Luo Z.H."/>
            <person name="Li M."/>
        </authorList>
    </citation>
    <scope>NUCLEOTIDE SEQUENCE [LARGE SCALE GENOMIC DNA]</scope>
    <source>
        <strain evidence="1">HyVt-76</strain>
    </source>
</reference>
<dbReference type="InterPro" id="IPR005358">
    <property type="entry name" value="Puta_zinc/iron-chelating_dom"/>
</dbReference>
<proteinExistence type="predicted"/>